<keyword evidence="5 6" id="KW-0472">Membrane</keyword>
<evidence type="ECO:0000313" key="8">
    <source>
        <dbReference type="Proteomes" id="UP000295416"/>
    </source>
</evidence>
<dbReference type="SUPFAM" id="SSF103473">
    <property type="entry name" value="MFS general substrate transporter"/>
    <property type="match status" value="1"/>
</dbReference>
<dbReference type="PANTHER" id="PTHR23513">
    <property type="entry name" value="INTEGRAL MEMBRANE EFFLUX PROTEIN-RELATED"/>
    <property type="match status" value="1"/>
</dbReference>
<evidence type="ECO:0000256" key="2">
    <source>
        <dbReference type="ARBA" id="ARBA00022475"/>
    </source>
</evidence>
<accession>A0A4R2P4M9</accession>
<organism evidence="7 8">
    <name type="scientific">Scopulibacillus darangshiensis</name>
    <dbReference type="NCBI Taxonomy" id="442528"/>
    <lineage>
        <taxon>Bacteria</taxon>
        <taxon>Bacillati</taxon>
        <taxon>Bacillota</taxon>
        <taxon>Bacilli</taxon>
        <taxon>Bacillales</taxon>
        <taxon>Sporolactobacillaceae</taxon>
        <taxon>Scopulibacillus</taxon>
    </lineage>
</organism>
<evidence type="ECO:0000256" key="5">
    <source>
        <dbReference type="ARBA" id="ARBA00023136"/>
    </source>
</evidence>
<evidence type="ECO:0000256" key="1">
    <source>
        <dbReference type="ARBA" id="ARBA00004651"/>
    </source>
</evidence>
<dbReference type="Proteomes" id="UP000295416">
    <property type="component" value="Unassembled WGS sequence"/>
</dbReference>
<evidence type="ECO:0000256" key="3">
    <source>
        <dbReference type="ARBA" id="ARBA00022692"/>
    </source>
</evidence>
<evidence type="ECO:0008006" key="9">
    <source>
        <dbReference type="Google" id="ProtNLM"/>
    </source>
</evidence>
<keyword evidence="3 6" id="KW-0812">Transmembrane</keyword>
<feature type="transmembrane region" description="Helical" evidence="6">
    <location>
        <begin position="52"/>
        <end position="69"/>
    </location>
</feature>
<sequence>MNQYKKDFIEGYHVVKKQTTLLTILFGVIGMNVFGSMGIAMLPVISTSPSEYGFWLTAMSVGTLSGTLLSGKVENIPLNRIMHMVSLFSGVCWILSFVTMESFLIPYILFGLSWMGIGILAIYAQTLIQVNLPGEYLGIGFAFLSSLLGSLTPIGYFLGGLLGDLSSGFLILLLSGTGYIGFAIYFMIHPKLSRLKNRLSVSFEHGI</sequence>
<dbReference type="AlphaFoldDB" id="A0A4R2P4M9"/>
<reference evidence="7 8" key="1">
    <citation type="submission" date="2019-03" db="EMBL/GenBank/DDBJ databases">
        <title>Genomic Encyclopedia of Type Strains, Phase IV (KMG-IV): sequencing the most valuable type-strain genomes for metagenomic binning, comparative biology and taxonomic classification.</title>
        <authorList>
            <person name="Goeker M."/>
        </authorList>
    </citation>
    <scope>NUCLEOTIDE SEQUENCE [LARGE SCALE GENOMIC DNA]</scope>
    <source>
        <strain evidence="7 8">DSM 19377</strain>
    </source>
</reference>
<feature type="transmembrane region" description="Helical" evidence="6">
    <location>
        <begin position="21"/>
        <end position="46"/>
    </location>
</feature>
<keyword evidence="2" id="KW-1003">Cell membrane</keyword>
<evidence type="ECO:0000256" key="6">
    <source>
        <dbReference type="SAM" id="Phobius"/>
    </source>
</evidence>
<gene>
    <name evidence="7" type="ORF">EV207_1083</name>
</gene>
<keyword evidence="4 6" id="KW-1133">Transmembrane helix</keyword>
<dbReference type="EMBL" id="SLXK01000008">
    <property type="protein sequence ID" value="TCP29712.1"/>
    <property type="molecule type" value="Genomic_DNA"/>
</dbReference>
<feature type="transmembrane region" description="Helical" evidence="6">
    <location>
        <begin position="81"/>
        <end position="98"/>
    </location>
</feature>
<comment type="caution">
    <text evidence="7">The sequence shown here is derived from an EMBL/GenBank/DDBJ whole genome shotgun (WGS) entry which is preliminary data.</text>
</comment>
<dbReference type="PANTHER" id="PTHR23513:SF6">
    <property type="entry name" value="MAJOR FACILITATOR SUPERFAMILY ASSOCIATED DOMAIN-CONTAINING PROTEIN"/>
    <property type="match status" value="1"/>
</dbReference>
<feature type="transmembrane region" description="Helical" evidence="6">
    <location>
        <begin position="136"/>
        <end position="159"/>
    </location>
</feature>
<dbReference type="Gene3D" id="1.20.1250.20">
    <property type="entry name" value="MFS general substrate transporter like domains"/>
    <property type="match status" value="1"/>
</dbReference>
<feature type="transmembrane region" description="Helical" evidence="6">
    <location>
        <begin position="104"/>
        <end position="124"/>
    </location>
</feature>
<protein>
    <recommendedName>
        <fullName evidence="9">MFS transporter</fullName>
    </recommendedName>
</protein>
<dbReference type="GO" id="GO:0005886">
    <property type="term" value="C:plasma membrane"/>
    <property type="evidence" value="ECO:0007669"/>
    <property type="project" value="UniProtKB-SubCell"/>
</dbReference>
<keyword evidence="8" id="KW-1185">Reference proteome</keyword>
<dbReference type="InterPro" id="IPR036259">
    <property type="entry name" value="MFS_trans_sf"/>
</dbReference>
<feature type="transmembrane region" description="Helical" evidence="6">
    <location>
        <begin position="165"/>
        <end position="188"/>
    </location>
</feature>
<evidence type="ECO:0000313" key="7">
    <source>
        <dbReference type="EMBL" id="TCP29712.1"/>
    </source>
</evidence>
<comment type="subcellular location">
    <subcellularLocation>
        <location evidence="1">Cell membrane</location>
        <topology evidence="1">Multi-pass membrane protein</topology>
    </subcellularLocation>
</comment>
<evidence type="ECO:0000256" key="4">
    <source>
        <dbReference type="ARBA" id="ARBA00022989"/>
    </source>
</evidence>
<name>A0A4R2P4M9_9BACL</name>
<dbReference type="OrthoDB" id="2287060at2"/>
<proteinExistence type="predicted"/>
<dbReference type="RefSeq" id="WP_132745247.1">
    <property type="nucleotide sequence ID" value="NZ_SLXK01000008.1"/>
</dbReference>